<keyword evidence="1" id="KW-0812">Transmembrane</keyword>
<protein>
    <submittedName>
        <fullName evidence="2">Uncharacterized protein</fullName>
    </submittedName>
</protein>
<evidence type="ECO:0000256" key="1">
    <source>
        <dbReference type="SAM" id="Phobius"/>
    </source>
</evidence>
<feature type="transmembrane region" description="Helical" evidence="1">
    <location>
        <begin position="163"/>
        <end position="181"/>
    </location>
</feature>
<feature type="transmembrane region" description="Helical" evidence="1">
    <location>
        <begin position="137"/>
        <end position="157"/>
    </location>
</feature>
<dbReference type="Proteomes" id="UP000071065">
    <property type="component" value="Chromosome"/>
</dbReference>
<dbReference type="AlphaFoldDB" id="A0A142B7A7"/>
<proteinExistence type="predicted"/>
<name>A0A142B7A7_9GAMM</name>
<feature type="transmembrane region" description="Helical" evidence="1">
    <location>
        <begin position="95"/>
        <end position="116"/>
    </location>
</feature>
<dbReference type="STRING" id="570277.EZMO1_0381"/>
<organism evidence="2 3">
    <name type="scientific">Endozoicomonas montiporae CL-33</name>
    <dbReference type="NCBI Taxonomy" id="570277"/>
    <lineage>
        <taxon>Bacteria</taxon>
        <taxon>Pseudomonadati</taxon>
        <taxon>Pseudomonadota</taxon>
        <taxon>Gammaproteobacteria</taxon>
        <taxon>Oceanospirillales</taxon>
        <taxon>Endozoicomonadaceae</taxon>
        <taxon>Endozoicomonas</taxon>
    </lineage>
</organism>
<dbReference type="KEGG" id="emp:EZMO1_0381"/>
<evidence type="ECO:0000313" key="3">
    <source>
        <dbReference type="Proteomes" id="UP000071065"/>
    </source>
</evidence>
<reference evidence="2 3" key="1">
    <citation type="journal article" date="2016" name="Front. Microbiol.">
        <title>Genomic Insight into the Host-Endosymbiont Relationship of Endozoicomonas montiporae CL-33(T) with its Coral Host.</title>
        <authorList>
            <person name="Ding J.-Y."/>
            <person name="Shiu J.-H."/>
            <person name="Chen W.-M."/>
            <person name="Chiang Y.-R."/>
            <person name="Tang S.-L."/>
        </authorList>
    </citation>
    <scope>NUCLEOTIDE SEQUENCE [LARGE SCALE GENOMIC DNA]</scope>
    <source>
        <strain evidence="2 3">CL-33</strain>
    </source>
</reference>
<sequence length="274" mass="28726">MHTKITDSVASPMGYPKTFKPTQLPGMETGQNSNGQKVELMTPTSVLTSPEAKETSVAPAERDGTGIRQRLACPLYTAGNYFVKTVFKTGKVGEFLAGLPALLVGGIASAAVSISVGAIVKLVESLAGTGTSYGQRILMLGPLVGAGLIATPVIKIGSFVGKLAGAGLGIVGSLVGFGRGVRDAFTGDLHRLEGDKPTLKGIFEQAKVAEQETRKIIMGGLRVPRKGEETTLASKLPTIDLEAPEAQLYDDYKKPDFSSLILELEKGYEASSDV</sequence>
<accession>A0A142B7A7</accession>
<gene>
    <name evidence="2" type="ORF">EZMO1_0381</name>
</gene>
<dbReference type="PATRIC" id="fig|570277.3.peg.404"/>
<keyword evidence="1" id="KW-1133">Transmembrane helix</keyword>
<keyword evidence="1" id="KW-0472">Membrane</keyword>
<evidence type="ECO:0000313" key="2">
    <source>
        <dbReference type="EMBL" id="AMO54633.1"/>
    </source>
</evidence>
<dbReference type="EMBL" id="CP013251">
    <property type="protein sequence ID" value="AMO54633.1"/>
    <property type="molecule type" value="Genomic_DNA"/>
</dbReference>